<reference evidence="1 2" key="1">
    <citation type="submission" date="2024-03" db="EMBL/GenBank/DDBJ databases">
        <title>Adaptation during the transition from Ophiocordyceps entomopathogen to insect associate is accompanied by gene loss and intensified selection.</title>
        <authorList>
            <person name="Ward C.M."/>
            <person name="Onetto C.A."/>
            <person name="Borneman A.R."/>
        </authorList>
    </citation>
    <scope>NUCLEOTIDE SEQUENCE [LARGE SCALE GENOMIC DNA]</scope>
    <source>
        <strain evidence="1">AWRI1</strain>
        <tissue evidence="1">Single Adult Female</tissue>
    </source>
</reference>
<evidence type="ECO:0000313" key="2">
    <source>
        <dbReference type="Proteomes" id="UP001367676"/>
    </source>
</evidence>
<accession>A0AAN9TM32</accession>
<evidence type="ECO:0000313" key="1">
    <source>
        <dbReference type="EMBL" id="KAK7579637.1"/>
    </source>
</evidence>
<dbReference type="EMBL" id="JBBCAQ010000034">
    <property type="protein sequence ID" value="KAK7579637.1"/>
    <property type="molecule type" value="Genomic_DNA"/>
</dbReference>
<dbReference type="SUPFAM" id="SSF81321">
    <property type="entry name" value="Family A G protein-coupled receptor-like"/>
    <property type="match status" value="1"/>
</dbReference>
<gene>
    <name evidence="1" type="ORF">V9T40_000266</name>
</gene>
<keyword evidence="2" id="KW-1185">Reference proteome</keyword>
<dbReference type="Proteomes" id="UP001367676">
    <property type="component" value="Unassembled WGS sequence"/>
</dbReference>
<proteinExistence type="predicted"/>
<dbReference type="Gene3D" id="1.20.1070.10">
    <property type="entry name" value="Rhodopsin 7-helix transmembrane proteins"/>
    <property type="match status" value="1"/>
</dbReference>
<name>A0AAN9TM32_9HEMI</name>
<protein>
    <submittedName>
        <fullName evidence="1">Uncharacterized protein</fullName>
    </submittedName>
</protein>
<sequence>MYPLRPRMRLRRALTIVAIIWICSIISAAPNFVTFTITTQYYENGDQRVVCYGVWPDGETNQSDLEYM</sequence>
<dbReference type="AlphaFoldDB" id="A0AAN9TM32"/>
<comment type="caution">
    <text evidence="1">The sequence shown here is derived from an EMBL/GenBank/DDBJ whole genome shotgun (WGS) entry which is preliminary data.</text>
</comment>
<organism evidence="1 2">
    <name type="scientific">Parthenolecanium corni</name>
    <dbReference type="NCBI Taxonomy" id="536013"/>
    <lineage>
        <taxon>Eukaryota</taxon>
        <taxon>Metazoa</taxon>
        <taxon>Ecdysozoa</taxon>
        <taxon>Arthropoda</taxon>
        <taxon>Hexapoda</taxon>
        <taxon>Insecta</taxon>
        <taxon>Pterygota</taxon>
        <taxon>Neoptera</taxon>
        <taxon>Paraneoptera</taxon>
        <taxon>Hemiptera</taxon>
        <taxon>Sternorrhyncha</taxon>
        <taxon>Coccoidea</taxon>
        <taxon>Coccidae</taxon>
        <taxon>Parthenolecanium</taxon>
    </lineage>
</organism>